<evidence type="ECO:0000256" key="2">
    <source>
        <dbReference type="ARBA" id="ARBA00005417"/>
    </source>
</evidence>
<protein>
    <submittedName>
        <fullName evidence="12">ATP-binding cassette subfamily B protein</fullName>
    </submittedName>
</protein>
<dbReference type="GO" id="GO:0015421">
    <property type="term" value="F:ABC-type oligopeptide transporter activity"/>
    <property type="evidence" value="ECO:0007669"/>
    <property type="project" value="TreeGrafter"/>
</dbReference>
<keyword evidence="3 9" id="KW-0812">Transmembrane</keyword>
<gene>
    <name evidence="12" type="ORF">GGR25_003668</name>
</gene>
<dbReference type="FunFam" id="3.40.50.300:FF:000218">
    <property type="entry name" value="Multidrug ABC transporter ATP-binding protein"/>
    <property type="match status" value="1"/>
</dbReference>
<dbReference type="AlphaFoldDB" id="A0A840AQH6"/>
<dbReference type="GO" id="GO:0005524">
    <property type="term" value="F:ATP binding"/>
    <property type="evidence" value="ECO:0007669"/>
    <property type="project" value="UniProtKB-KW"/>
</dbReference>
<dbReference type="InterPro" id="IPR011527">
    <property type="entry name" value="ABC1_TM_dom"/>
</dbReference>
<dbReference type="SUPFAM" id="SSF52540">
    <property type="entry name" value="P-loop containing nucleoside triphosphate hydrolases"/>
    <property type="match status" value="1"/>
</dbReference>
<dbReference type="Proteomes" id="UP000553963">
    <property type="component" value="Unassembled WGS sequence"/>
</dbReference>
<dbReference type="InterPro" id="IPR003439">
    <property type="entry name" value="ABC_transporter-like_ATP-bd"/>
</dbReference>
<dbReference type="GO" id="GO:0016887">
    <property type="term" value="F:ATP hydrolysis activity"/>
    <property type="evidence" value="ECO:0007669"/>
    <property type="project" value="InterPro"/>
</dbReference>
<comment type="similarity">
    <text evidence="2">Belongs to the ABC transporter superfamily.</text>
</comment>
<evidence type="ECO:0000313" key="13">
    <source>
        <dbReference type="Proteomes" id="UP000553963"/>
    </source>
</evidence>
<proteinExistence type="inferred from homology"/>
<feature type="transmembrane region" description="Helical" evidence="9">
    <location>
        <begin position="85"/>
        <end position="103"/>
    </location>
</feature>
<dbReference type="PROSITE" id="PS50893">
    <property type="entry name" value="ABC_TRANSPORTER_2"/>
    <property type="match status" value="1"/>
</dbReference>
<evidence type="ECO:0000256" key="8">
    <source>
        <dbReference type="ARBA" id="ARBA00024725"/>
    </source>
</evidence>
<dbReference type="InterPro" id="IPR036640">
    <property type="entry name" value="ABC1_TM_sf"/>
</dbReference>
<dbReference type="PANTHER" id="PTHR43394">
    <property type="entry name" value="ATP-DEPENDENT PERMEASE MDL1, MITOCHONDRIAL"/>
    <property type="match status" value="1"/>
</dbReference>
<dbReference type="InterPro" id="IPR017871">
    <property type="entry name" value="ABC_transporter-like_CS"/>
</dbReference>
<keyword evidence="4" id="KW-0547">Nucleotide-binding</keyword>
<sequence>MNNTAVEQERRRRLPSWAGFKRALADENGSVGIIARVLRSNFRVHWRGYAISIFFLLIVASTTSLAAWIMRDVVNQIFVKRDVEMLWVLSFGVMALFVVKGAATYGQMVVQSRIGNRIVAENQKRFYQRCLQFGIEFFNERASSELIMANSVGAQAIRGLLDTLVVSVARDFVTLVGLVAVMVIQAPMMSLFAFVFAPVAIVGVSRLVKRIRGIARSEFTSATQIIAIMQETVHGAKIVKAFGLDGHMQARMGSAIDLVEKRANKISQLQARTSPLMETLGGISVGLVILYAGWSTISSGKTPGEFMSFITALLLAYEPAKRLARVHVGLAENFVAIRALFSVLDTPPSVTELDDKPPITFSRGNIELDEVYFAYRAKEPVVRGVSLTVEHGKRLALVGPSGGGKSTLLSLIQRFYDVQKGAIRVDGQDIRNVSVNSLRHHISFVSQDVFLFSGSVRDNIRIGRLDASDEEVERAARDAFAHDFIMAMPKGYDSTVGENGVQLSGGQRQRIAIARAILKNAPILLLDEATSALDSESERVIQIALDKLVQGRTTIVIAHRLSTVVHADEIAVIENGIVLERGTHGELVRKGGLYEKLYRYQFAEHHSPAA</sequence>
<accession>A0A840AQH6</accession>
<evidence type="ECO:0000256" key="1">
    <source>
        <dbReference type="ARBA" id="ARBA00004651"/>
    </source>
</evidence>
<feature type="transmembrane region" description="Helical" evidence="9">
    <location>
        <begin position="49"/>
        <end position="70"/>
    </location>
</feature>
<comment type="caution">
    <text evidence="12">The sequence shown here is derived from an EMBL/GenBank/DDBJ whole genome shotgun (WGS) entry which is preliminary data.</text>
</comment>
<keyword evidence="5 12" id="KW-0067">ATP-binding</keyword>
<evidence type="ECO:0000256" key="9">
    <source>
        <dbReference type="SAM" id="Phobius"/>
    </source>
</evidence>
<dbReference type="InterPro" id="IPR027417">
    <property type="entry name" value="P-loop_NTPase"/>
</dbReference>
<keyword evidence="7 9" id="KW-0472">Membrane</keyword>
<evidence type="ECO:0000256" key="4">
    <source>
        <dbReference type="ARBA" id="ARBA00022741"/>
    </source>
</evidence>
<dbReference type="InterPro" id="IPR039421">
    <property type="entry name" value="Type_1_exporter"/>
</dbReference>
<keyword evidence="13" id="KW-1185">Reference proteome</keyword>
<keyword evidence="6 9" id="KW-1133">Transmembrane helix</keyword>
<dbReference type="SUPFAM" id="SSF90123">
    <property type="entry name" value="ABC transporter transmembrane region"/>
    <property type="match status" value="1"/>
</dbReference>
<comment type="subcellular location">
    <subcellularLocation>
        <location evidence="1">Cell membrane</location>
        <topology evidence="1">Multi-pass membrane protein</topology>
    </subcellularLocation>
</comment>
<dbReference type="SMART" id="SM00382">
    <property type="entry name" value="AAA"/>
    <property type="match status" value="1"/>
</dbReference>
<dbReference type="PROSITE" id="PS00211">
    <property type="entry name" value="ABC_TRANSPORTER_1"/>
    <property type="match status" value="1"/>
</dbReference>
<feature type="domain" description="ABC transmembrane type-1" evidence="11">
    <location>
        <begin position="50"/>
        <end position="326"/>
    </location>
</feature>
<dbReference type="Pfam" id="PF00005">
    <property type="entry name" value="ABC_tran"/>
    <property type="match status" value="1"/>
</dbReference>
<evidence type="ECO:0000256" key="5">
    <source>
        <dbReference type="ARBA" id="ARBA00022840"/>
    </source>
</evidence>
<dbReference type="Pfam" id="PF00664">
    <property type="entry name" value="ABC_membrane"/>
    <property type="match status" value="1"/>
</dbReference>
<evidence type="ECO:0000259" key="11">
    <source>
        <dbReference type="PROSITE" id="PS50929"/>
    </source>
</evidence>
<name>A0A840AQH6_9HYPH</name>
<reference evidence="12 13" key="1">
    <citation type="submission" date="2020-08" db="EMBL/GenBank/DDBJ databases">
        <title>Genomic Encyclopedia of Type Strains, Phase IV (KMG-IV): sequencing the most valuable type-strain genomes for metagenomic binning, comparative biology and taxonomic classification.</title>
        <authorList>
            <person name="Goeker M."/>
        </authorList>
    </citation>
    <scope>NUCLEOTIDE SEQUENCE [LARGE SCALE GENOMIC DNA]</scope>
    <source>
        <strain evidence="12 13">DSM 25966</strain>
    </source>
</reference>
<feature type="domain" description="ABC transporter" evidence="10">
    <location>
        <begin position="366"/>
        <end position="600"/>
    </location>
</feature>
<dbReference type="EMBL" id="JACIDS010000004">
    <property type="protein sequence ID" value="MBB3932610.1"/>
    <property type="molecule type" value="Genomic_DNA"/>
</dbReference>
<dbReference type="Gene3D" id="1.20.1560.10">
    <property type="entry name" value="ABC transporter type 1, transmembrane domain"/>
    <property type="match status" value="1"/>
</dbReference>
<dbReference type="Gene3D" id="3.40.50.300">
    <property type="entry name" value="P-loop containing nucleotide triphosphate hydrolases"/>
    <property type="match status" value="1"/>
</dbReference>
<feature type="transmembrane region" description="Helical" evidence="9">
    <location>
        <begin position="164"/>
        <end position="184"/>
    </location>
</feature>
<dbReference type="RefSeq" id="WP_183400220.1">
    <property type="nucleotide sequence ID" value="NZ_JACIDS010000004.1"/>
</dbReference>
<evidence type="ECO:0000256" key="6">
    <source>
        <dbReference type="ARBA" id="ARBA00022989"/>
    </source>
</evidence>
<dbReference type="GO" id="GO:0005886">
    <property type="term" value="C:plasma membrane"/>
    <property type="evidence" value="ECO:0007669"/>
    <property type="project" value="UniProtKB-SubCell"/>
</dbReference>
<evidence type="ECO:0000259" key="10">
    <source>
        <dbReference type="PROSITE" id="PS50893"/>
    </source>
</evidence>
<dbReference type="PROSITE" id="PS50929">
    <property type="entry name" value="ABC_TM1F"/>
    <property type="match status" value="1"/>
</dbReference>
<dbReference type="PANTHER" id="PTHR43394:SF1">
    <property type="entry name" value="ATP-BINDING CASSETTE SUB-FAMILY B MEMBER 10, MITOCHONDRIAL"/>
    <property type="match status" value="1"/>
</dbReference>
<comment type="function">
    <text evidence="8">Part of an ABC transporter complex. Transmembrane domains (TMD) form a pore in the inner membrane and the ATP-binding domain (NBD) is responsible for energy generation.</text>
</comment>
<dbReference type="CDD" id="cd18552">
    <property type="entry name" value="ABC_6TM_MsbA_like"/>
    <property type="match status" value="1"/>
</dbReference>
<evidence type="ECO:0000313" key="12">
    <source>
        <dbReference type="EMBL" id="MBB3932610.1"/>
    </source>
</evidence>
<dbReference type="InterPro" id="IPR003593">
    <property type="entry name" value="AAA+_ATPase"/>
</dbReference>
<feature type="transmembrane region" description="Helical" evidence="9">
    <location>
        <begin position="275"/>
        <end position="294"/>
    </location>
</feature>
<evidence type="ECO:0000256" key="7">
    <source>
        <dbReference type="ARBA" id="ARBA00023136"/>
    </source>
</evidence>
<evidence type="ECO:0000256" key="3">
    <source>
        <dbReference type="ARBA" id="ARBA00022692"/>
    </source>
</evidence>
<feature type="transmembrane region" description="Helical" evidence="9">
    <location>
        <begin position="190"/>
        <end position="208"/>
    </location>
</feature>
<organism evidence="12 13">
    <name type="scientific">Kaistia hirudinis</name>
    <dbReference type="NCBI Taxonomy" id="1293440"/>
    <lineage>
        <taxon>Bacteria</taxon>
        <taxon>Pseudomonadati</taxon>
        <taxon>Pseudomonadota</taxon>
        <taxon>Alphaproteobacteria</taxon>
        <taxon>Hyphomicrobiales</taxon>
        <taxon>Kaistiaceae</taxon>
        <taxon>Kaistia</taxon>
    </lineage>
</organism>